<feature type="compositionally biased region" description="Low complexity" evidence="1">
    <location>
        <begin position="305"/>
        <end position="333"/>
    </location>
</feature>
<feature type="compositionally biased region" description="Low complexity" evidence="1">
    <location>
        <begin position="451"/>
        <end position="460"/>
    </location>
</feature>
<dbReference type="EMBL" id="KZ997168">
    <property type="protein sequence ID" value="RKO87769.1"/>
    <property type="molecule type" value="Genomic_DNA"/>
</dbReference>
<feature type="non-terminal residue" evidence="2">
    <location>
        <position position="684"/>
    </location>
</feature>
<feature type="region of interest" description="Disordered" evidence="1">
    <location>
        <begin position="430"/>
        <end position="584"/>
    </location>
</feature>
<accession>A0A4P9W5S2</accession>
<proteinExistence type="predicted"/>
<evidence type="ECO:0000313" key="2">
    <source>
        <dbReference type="EMBL" id="RKO87769.1"/>
    </source>
</evidence>
<dbReference type="Proteomes" id="UP000269721">
    <property type="component" value="Unassembled WGS sequence"/>
</dbReference>
<feature type="region of interest" description="Disordered" evidence="1">
    <location>
        <begin position="304"/>
        <end position="358"/>
    </location>
</feature>
<feature type="compositionally biased region" description="Pro residues" evidence="1">
    <location>
        <begin position="523"/>
        <end position="555"/>
    </location>
</feature>
<dbReference type="AlphaFoldDB" id="A0A4P9W5S2"/>
<feature type="region of interest" description="Disordered" evidence="1">
    <location>
        <begin position="41"/>
        <end position="61"/>
    </location>
</feature>
<evidence type="ECO:0000256" key="1">
    <source>
        <dbReference type="SAM" id="MobiDB-lite"/>
    </source>
</evidence>
<sequence>MISSPESAPSATPTASTTPSMPCVLISSFFDVSNLKSFASELPPAMHPNSQYPPRRQQNPDQGLATMLDHLLPEQDNSPQPWQNTDPFTMVGAPPSSAELLPSLSAPGASLPSSLLFAPAANPLPLSNSQLPSQPHTHVLHKQNYLPARKPQAHRPHDPGLAMMLDHFDATRDGPLLPATPAPSLPLHPHTYRDSWSDPTASAALPRWEPVIDGHSTSPAFVSTAHITSLVETQQLQYSPAQPTRHVVPDVVPHGHAAENLAPDYAPDYEIDGFPLFGDDAMIGPGYEPDSFGWQDLSSIDEIFSPKSPTSSTSTSVPSVRSYSTPYSPPSSRAGGPEPAPISPFSPKSLIPTTSGSVSSASNYFNPDPYSAHRFHADGSQFSPSPPFSPNFSMPTTSVSMPSVSTYSTASPYASNSYLGVSQLAPTSPHHFQHVQSLSHLQNQPAAFETQPRQRQSPSQNQLDPFEAQPRNPHPPPQNQHSAFEPQTLYPLNAQHTPPHEPHRSPSEPRPRNIEPQAASTAPRPPAPAPVSVPPVSSPAPPQTPLLSLPPPTSPAPSDTSHPPTQPPPAPSNAKARGGSATPKKVTVEEPCICSNDTCNSRIGTLLLHGSPESIAVPHVASVSCATCDLASIFQGASLVASVLADAAGRKRKSARQTGPAQMECSACGKMLGLGGVRLLDDGE</sequence>
<evidence type="ECO:0000313" key="3">
    <source>
        <dbReference type="Proteomes" id="UP000269721"/>
    </source>
</evidence>
<gene>
    <name evidence="2" type="ORF">BDK51DRAFT_41918</name>
</gene>
<organism evidence="2 3">
    <name type="scientific">Blyttiomyces helicus</name>
    <dbReference type="NCBI Taxonomy" id="388810"/>
    <lineage>
        <taxon>Eukaryota</taxon>
        <taxon>Fungi</taxon>
        <taxon>Fungi incertae sedis</taxon>
        <taxon>Chytridiomycota</taxon>
        <taxon>Chytridiomycota incertae sedis</taxon>
        <taxon>Chytridiomycetes</taxon>
        <taxon>Chytridiomycetes incertae sedis</taxon>
        <taxon>Blyttiomyces</taxon>
    </lineage>
</organism>
<feature type="compositionally biased region" description="Polar residues" evidence="1">
    <location>
        <begin position="434"/>
        <end position="445"/>
    </location>
</feature>
<keyword evidence="3" id="KW-1185">Reference proteome</keyword>
<reference evidence="3" key="1">
    <citation type="journal article" date="2018" name="Nat. Microbiol.">
        <title>Leveraging single-cell genomics to expand the fungal tree of life.</title>
        <authorList>
            <person name="Ahrendt S.R."/>
            <person name="Quandt C.A."/>
            <person name="Ciobanu D."/>
            <person name="Clum A."/>
            <person name="Salamov A."/>
            <person name="Andreopoulos B."/>
            <person name="Cheng J.F."/>
            <person name="Woyke T."/>
            <person name="Pelin A."/>
            <person name="Henrissat B."/>
            <person name="Reynolds N.K."/>
            <person name="Benny G.L."/>
            <person name="Smith M.E."/>
            <person name="James T.Y."/>
            <person name="Grigoriev I.V."/>
        </authorList>
    </citation>
    <scope>NUCLEOTIDE SEQUENCE [LARGE SCALE GENOMIC DNA]</scope>
</reference>
<feature type="compositionally biased region" description="Basic and acidic residues" evidence="1">
    <location>
        <begin position="498"/>
        <end position="513"/>
    </location>
</feature>
<name>A0A4P9W5S2_9FUNG</name>
<feature type="compositionally biased region" description="Polar residues" evidence="1">
    <location>
        <begin position="48"/>
        <end position="61"/>
    </location>
</feature>
<protein>
    <submittedName>
        <fullName evidence="2">Uncharacterized protein</fullName>
    </submittedName>
</protein>